<dbReference type="EMBL" id="WTVG01000025">
    <property type="protein sequence ID" value="NMG25127.1"/>
    <property type="molecule type" value="Genomic_DNA"/>
</dbReference>
<dbReference type="PIRSF" id="PIRSF000090">
    <property type="entry name" value="Beta-ETF"/>
    <property type="match status" value="1"/>
</dbReference>
<name>A0ABX1PP77_9RHOO</name>
<dbReference type="InterPro" id="IPR033948">
    <property type="entry name" value="ETF_beta_N"/>
</dbReference>
<feature type="domain" description="Electron transfer flavoprotein alpha/beta-subunit N-terminal" evidence="2">
    <location>
        <begin position="31"/>
        <end position="220"/>
    </location>
</feature>
<dbReference type="InterPro" id="IPR014730">
    <property type="entry name" value="ETF_a/b_N"/>
</dbReference>
<proteinExistence type="predicted"/>
<keyword evidence="1" id="KW-0813">Transport</keyword>
<dbReference type="InterPro" id="IPR014729">
    <property type="entry name" value="Rossmann-like_a/b/a_fold"/>
</dbReference>
<dbReference type="CDD" id="cd01714">
    <property type="entry name" value="ETF_beta"/>
    <property type="match status" value="1"/>
</dbReference>
<dbReference type="PANTHER" id="PTHR21294">
    <property type="entry name" value="ELECTRON TRANSFER FLAVOPROTEIN BETA-SUBUNIT"/>
    <property type="match status" value="1"/>
</dbReference>
<dbReference type="SMART" id="SM00893">
    <property type="entry name" value="ETF"/>
    <property type="match status" value="1"/>
</dbReference>
<dbReference type="Gene3D" id="3.40.50.620">
    <property type="entry name" value="HUPs"/>
    <property type="match status" value="1"/>
</dbReference>
<evidence type="ECO:0000256" key="1">
    <source>
        <dbReference type="ARBA" id="ARBA00022982"/>
    </source>
</evidence>
<dbReference type="RefSeq" id="WP_169118493.1">
    <property type="nucleotide sequence ID" value="NZ_WTVG02000039.1"/>
</dbReference>
<reference evidence="3" key="1">
    <citation type="submission" date="2019-12" db="EMBL/GenBank/DDBJ databases">
        <title>Comparative genomics gives insights into the taxonomy of the Azoarcus-Aromatoleum group and reveals separate origins of nif in the plant-associated Azoarcus and non-plant-associated Aromatoleum sub-groups.</title>
        <authorList>
            <person name="Lafos M."/>
            <person name="Maluk M."/>
            <person name="Batista M."/>
            <person name="Junghare M."/>
            <person name="Carmona M."/>
            <person name="Faoro H."/>
            <person name="Cruz L.M."/>
            <person name="Battistoni F."/>
            <person name="De Souza E."/>
            <person name="Pedrosa F."/>
            <person name="Chen W.-M."/>
            <person name="Poole P.S."/>
            <person name="Dixon R.A."/>
            <person name="James E.K."/>
        </authorList>
    </citation>
    <scope>NUCLEOTIDE SEQUENCE</scope>
    <source>
        <strain evidence="3">LuFRes1</strain>
    </source>
</reference>
<dbReference type="SUPFAM" id="SSF52402">
    <property type="entry name" value="Adenine nucleotide alpha hydrolases-like"/>
    <property type="match status" value="1"/>
</dbReference>
<dbReference type="Proteomes" id="UP000615989">
    <property type="component" value="Unassembled WGS sequence"/>
</dbReference>
<gene>
    <name evidence="3" type="ORF">GO606_10385</name>
</gene>
<dbReference type="Pfam" id="PF01012">
    <property type="entry name" value="ETF"/>
    <property type="match status" value="1"/>
</dbReference>
<evidence type="ECO:0000313" key="4">
    <source>
        <dbReference type="Proteomes" id="UP000615989"/>
    </source>
</evidence>
<keyword evidence="1" id="KW-0249">Electron transport</keyword>
<protein>
    <submittedName>
        <fullName evidence="3">Electron transfer flavoprotein subunit beta/FixA family protein</fullName>
    </submittedName>
</protein>
<keyword evidence="4" id="KW-1185">Reference proteome</keyword>
<dbReference type="PANTHER" id="PTHR21294:SF17">
    <property type="entry name" value="PROTEIN FIXA"/>
    <property type="match status" value="1"/>
</dbReference>
<evidence type="ECO:0000259" key="2">
    <source>
        <dbReference type="SMART" id="SM00893"/>
    </source>
</evidence>
<dbReference type="InterPro" id="IPR012255">
    <property type="entry name" value="ETF_b"/>
</dbReference>
<sequence length="262" mass="27110">MRIVVCVKEVLDPAAVNNYALAGNLKIAADGRTPDVAAIPRLINGYDEQAMEAAMRIRDQGVNCTITAVSIGSDQKTLLKHCAALGADEIVAIDPGSAAIDGQVVANILGAYVKSIGGADLILCGRQASDDDQGVVPLLLAEKLGLAAVTLARAVEVEGHSVKVVRATADGDEVVQGSLPAVVTVSNELGTPRFPTAKAKMAARKMAPVELTAASLGLTAQGLQPVVVLLKQFVPQVQGNCEFFSGAPADVARQLIERIRAA</sequence>
<accession>A0ABX1PP77</accession>
<organism evidence="3 4">
    <name type="scientific">Aromatoleum anaerobium</name>
    <dbReference type="NCBI Taxonomy" id="182180"/>
    <lineage>
        <taxon>Bacteria</taxon>
        <taxon>Pseudomonadati</taxon>
        <taxon>Pseudomonadota</taxon>
        <taxon>Betaproteobacteria</taxon>
        <taxon>Rhodocyclales</taxon>
        <taxon>Rhodocyclaceae</taxon>
        <taxon>Aromatoleum</taxon>
    </lineage>
</organism>
<evidence type="ECO:0000313" key="3">
    <source>
        <dbReference type="EMBL" id="NMG25127.1"/>
    </source>
</evidence>
<comment type="caution">
    <text evidence="3">The sequence shown here is derived from an EMBL/GenBank/DDBJ whole genome shotgun (WGS) entry which is preliminary data.</text>
</comment>